<dbReference type="Proteomes" id="UP000237105">
    <property type="component" value="Unassembled WGS sequence"/>
</dbReference>
<reference evidence="3" key="1">
    <citation type="submission" date="2016-06" db="EMBL/GenBank/DDBJ databases">
        <title>Parallel loss of symbiosis genes in relatives of nitrogen-fixing non-legume Parasponia.</title>
        <authorList>
            <person name="Van Velzen R."/>
            <person name="Holmer R."/>
            <person name="Bu F."/>
            <person name="Rutten L."/>
            <person name="Van Zeijl A."/>
            <person name="Liu W."/>
            <person name="Santuari L."/>
            <person name="Cao Q."/>
            <person name="Sharma T."/>
            <person name="Shen D."/>
            <person name="Roswanjaya Y."/>
            <person name="Wardhani T."/>
            <person name="Kalhor M.S."/>
            <person name="Jansen J."/>
            <person name="Van den Hoogen J."/>
            <person name="Gungor B."/>
            <person name="Hartog M."/>
            <person name="Hontelez J."/>
            <person name="Verver J."/>
            <person name="Yang W.-C."/>
            <person name="Schijlen E."/>
            <person name="Repin R."/>
            <person name="Schilthuizen M."/>
            <person name="Schranz E."/>
            <person name="Heidstra R."/>
            <person name="Miyata K."/>
            <person name="Fedorova E."/>
            <person name="Kohlen W."/>
            <person name="Bisseling T."/>
            <person name="Smit S."/>
            <person name="Geurts R."/>
        </authorList>
    </citation>
    <scope>NUCLEOTIDE SEQUENCE [LARGE SCALE GENOMIC DNA]</scope>
    <source>
        <strain evidence="3">cv. WU1-14</strain>
    </source>
</reference>
<dbReference type="AlphaFoldDB" id="A0A2P5AUN4"/>
<proteinExistence type="predicted"/>
<evidence type="ECO:0000256" key="1">
    <source>
        <dbReference type="SAM" id="SignalP"/>
    </source>
</evidence>
<sequence length="158" mass="17660">MSFWSSRYLALTVSSSNLSVLMSFLAAAHPSWKDCGVPSNRLFLFETIGWYQKISQSGLLKLHSHSLFQLSDQSWSHFQHVCHSQQPKKEAAGHTVLLRRDYTNQAFNDHPLIFRLNSWDVFFSPCDDHMEPAFPTGATAAAGVAVVVAAVVDLISSY</sequence>
<evidence type="ECO:0000313" key="2">
    <source>
        <dbReference type="EMBL" id="PON40256.1"/>
    </source>
</evidence>
<comment type="caution">
    <text evidence="2">The sequence shown here is derived from an EMBL/GenBank/DDBJ whole genome shotgun (WGS) entry which is preliminary data.</text>
</comment>
<name>A0A2P5AUN4_PARAD</name>
<accession>A0A2P5AUN4</accession>
<dbReference type="OrthoDB" id="10284876at2759"/>
<evidence type="ECO:0000313" key="3">
    <source>
        <dbReference type="Proteomes" id="UP000237105"/>
    </source>
</evidence>
<keyword evidence="1" id="KW-0732">Signal</keyword>
<keyword evidence="3" id="KW-1185">Reference proteome</keyword>
<organism evidence="2 3">
    <name type="scientific">Parasponia andersonii</name>
    <name type="common">Sponia andersonii</name>
    <dbReference type="NCBI Taxonomy" id="3476"/>
    <lineage>
        <taxon>Eukaryota</taxon>
        <taxon>Viridiplantae</taxon>
        <taxon>Streptophyta</taxon>
        <taxon>Embryophyta</taxon>
        <taxon>Tracheophyta</taxon>
        <taxon>Spermatophyta</taxon>
        <taxon>Magnoliopsida</taxon>
        <taxon>eudicotyledons</taxon>
        <taxon>Gunneridae</taxon>
        <taxon>Pentapetalae</taxon>
        <taxon>rosids</taxon>
        <taxon>fabids</taxon>
        <taxon>Rosales</taxon>
        <taxon>Cannabaceae</taxon>
        <taxon>Parasponia</taxon>
    </lineage>
</organism>
<gene>
    <name evidence="2" type="ORF">PanWU01x14_298910</name>
</gene>
<feature type="signal peptide" evidence="1">
    <location>
        <begin position="1"/>
        <end position="27"/>
    </location>
</feature>
<protein>
    <submittedName>
        <fullName evidence="2">Uncharacterized protein</fullName>
    </submittedName>
</protein>
<feature type="chain" id="PRO_5015173144" evidence="1">
    <location>
        <begin position="28"/>
        <end position="158"/>
    </location>
</feature>
<dbReference type="EMBL" id="JXTB01000443">
    <property type="protein sequence ID" value="PON40256.1"/>
    <property type="molecule type" value="Genomic_DNA"/>
</dbReference>